<evidence type="ECO:0000313" key="2">
    <source>
        <dbReference type="Proteomes" id="UP000076858"/>
    </source>
</evidence>
<organism evidence="1 2">
    <name type="scientific">Daphnia magna</name>
    <dbReference type="NCBI Taxonomy" id="35525"/>
    <lineage>
        <taxon>Eukaryota</taxon>
        <taxon>Metazoa</taxon>
        <taxon>Ecdysozoa</taxon>
        <taxon>Arthropoda</taxon>
        <taxon>Crustacea</taxon>
        <taxon>Branchiopoda</taxon>
        <taxon>Diplostraca</taxon>
        <taxon>Cladocera</taxon>
        <taxon>Anomopoda</taxon>
        <taxon>Daphniidae</taxon>
        <taxon>Daphnia</taxon>
    </lineage>
</organism>
<dbReference type="Proteomes" id="UP000076858">
    <property type="component" value="Unassembled WGS sequence"/>
</dbReference>
<evidence type="ECO:0000313" key="1">
    <source>
        <dbReference type="EMBL" id="KZR98447.1"/>
    </source>
</evidence>
<accession>A0A164G2L6</accession>
<dbReference type="AlphaFoldDB" id="A0A164G2L6"/>
<name>A0A164G2L6_9CRUS</name>
<sequence length="65" mass="7466">MTDLQTSEALDHTIELNGYCNKNNPNALFKPSTIPLHRYIDDTPIIDTIYLVSIEFRCIPNTNQE</sequence>
<keyword evidence="2" id="KW-1185">Reference proteome</keyword>
<gene>
    <name evidence="1" type="ORF">APZ42_006135</name>
</gene>
<reference evidence="1 2" key="1">
    <citation type="submission" date="2016-03" db="EMBL/GenBank/DDBJ databases">
        <title>EvidentialGene: Evidence-directed Construction of Genes on Genomes.</title>
        <authorList>
            <person name="Gilbert D.G."/>
            <person name="Choi J.-H."/>
            <person name="Mockaitis K."/>
            <person name="Colbourne J."/>
            <person name="Pfrender M."/>
        </authorList>
    </citation>
    <scope>NUCLEOTIDE SEQUENCE [LARGE SCALE GENOMIC DNA]</scope>
    <source>
        <strain evidence="1 2">Xinb3</strain>
        <tissue evidence="1">Complete organism</tissue>
    </source>
</reference>
<comment type="caution">
    <text evidence="1">The sequence shown here is derived from an EMBL/GenBank/DDBJ whole genome shotgun (WGS) entry which is preliminary data.</text>
</comment>
<proteinExistence type="predicted"/>
<protein>
    <submittedName>
        <fullName evidence="1">Uncharacterized protein</fullName>
    </submittedName>
</protein>
<dbReference type="EMBL" id="LRGB01017035">
    <property type="protein sequence ID" value="KZR98447.1"/>
    <property type="molecule type" value="Genomic_DNA"/>
</dbReference>